<evidence type="ECO:0000313" key="5">
    <source>
        <dbReference type="EMBL" id="CEO51023.1"/>
    </source>
</evidence>
<dbReference type="EMBL" id="CDPU01000021">
    <property type="protein sequence ID" value="CEO51023.1"/>
    <property type="molecule type" value="Genomic_DNA"/>
</dbReference>
<sequence length="327" mass="34230">MPNPSFSAASLALLPRPLFISSELDCKMWLSPNPRLLPGLLVCLSACRLCLAVVFTNSDFSIQPNKAFNLKWDQNEGPVTLSVVTGTSDSAQQVVTIAELALGSSRYWTPSSSLQLGTYYFRVKDEVTGEVNYSPEWKYSTTSSSSDSPTQASSRTTSAASGSSSGTSQDSQQTSTARSTGTFSTSTRSSFSTTLVVPAGTGADDDQASSTSNPTSETPSSGLSSGAKAGIGVGAGLGGILLLAAVAFLFYRKGKSRAERENASVTQGQEAPASQEPKSPATHRSYPELGVVDEKPIPEIAGMPIAEVPGANVHVNPNTRSKFVELP</sequence>
<keyword evidence="3" id="KW-0472">Membrane</keyword>
<dbReference type="Pfam" id="PF10342">
    <property type="entry name" value="Kre9_KNH"/>
    <property type="match status" value="1"/>
</dbReference>
<dbReference type="AlphaFoldDB" id="A0A0B7K0X0"/>
<feature type="transmembrane region" description="Helical" evidence="3">
    <location>
        <begin position="229"/>
        <end position="251"/>
    </location>
</feature>
<dbReference type="PANTHER" id="PTHR40633:SF1">
    <property type="entry name" value="GPI ANCHORED SERINE-THREONINE RICH PROTEIN (AFU_ORTHOLOGUE AFUA_1G03630)"/>
    <property type="match status" value="1"/>
</dbReference>
<evidence type="ECO:0000256" key="3">
    <source>
        <dbReference type="SAM" id="Phobius"/>
    </source>
</evidence>
<dbReference type="InterPro" id="IPR018466">
    <property type="entry name" value="Kre9/Knh1-like_N"/>
</dbReference>
<feature type="region of interest" description="Disordered" evidence="2">
    <location>
        <begin position="136"/>
        <end position="224"/>
    </location>
</feature>
<organism evidence="5">
    <name type="scientific">Bionectria ochroleuca</name>
    <name type="common">Gliocladium roseum</name>
    <dbReference type="NCBI Taxonomy" id="29856"/>
    <lineage>
        <taxon>Eukaryota</taxon>
        <taxon>Fungi</taxon>
        <taxon>Dikarya</taxon>
        <taxon>Ascomycota</taxon>
        <taxon>Pezizomycotina</taxon>
        <taxon>Sordariomycetes</taxon>
        <taxon>Hypocreomycetidae</taxon>
        <taxon>Hypocreales</taxon>
        <taxon>Bionectriaceae</taxon>
        <taxon>Clonostachys</taxon>
    </lineage>
</organism>
<name>A0A0B7K0X0_BIOOC</name>
<keyword evidence="3" id="KW-1133">Transmembrane helix</keyword>
<feature type="compositionally biased region" description="Low complexity" evidence="2">
    <location>
        <begin position="209"/>
        <end position="221"/>
    </location>
</feature>
<evidence type="ECO:0000256" key="2">
    <source>
        <dbReference type="SAM" id="MobiDB-lite"/>
    </source>
</evidence>
<accession>A0A0B7K0X0</accession>
<feature type="domain" description="Yeast cell wall synthesis Kre9/Knh1-like N-terminal" evidence="4">
    <location>
        <begin position="61"/>
        <end position="136"/>
    </location>
</feature>
<gene>
    <name evidence="5" type="ORF">BN869_000007081_1</name>
</gene>
<dbReference type="InterPro" id="IPR052982">
    <property type="entry name" value="SRP1/TIP1-like"/>
</dbReference>
<feature type="compositionally biased region" description="Low complexity" evidence="2">
    <location>
        <begin position="140"/>
        <end position="194"/>
    </location>
</feature>
<dbReference type="PANTHER" id="PTHR40633">
    <property type="entry name" value="MATRIX PROTEIN, PUTATIVE (AFU_ORTHOLOGUE AFUA_8G05410)-RELATED"/>
    <property type="match status" value="1"/>
</dbReference>
<reference evidence="5" key="1">
    <citation type="submission" date="2015-01" db="EMBL/GenBank/DDBJ databases">
        <authorList>
            <person name="Durling Mikael"/>
        </authorList>
    </citation>
    <scope>NUCLEOTIDE SEQUENCE</scope>
</reference>
<evidence type="ECO:0000259" key="4">
    <source>
        <dbReference type="Pfam" id="PF10342"/>
    </source>
</evidence>
<protein>
    <recommendedName>
        <fullName evidence="4">Yeast cell wall synthesis Kre9/Knh1-like N-terminal domain-containing protein</fullName>
    </recommendedName>
</protein>
<proteinExistence type="predicted"/>
<feature type="region of interest" description="Disordered" evidence="2">
    <location>
        <begin position="261"/>
        <end position="288"/>
    </location>
</feature>
<evidence type="ECO:0000256" key="1">
    <source>
        <dbReference type="ARBA" id="ARBA00022729"/>
    </source>
</evidence>
<keyword evidence="1" id="KW-0732">Signal</keyword>
<keyword evidence="3" id="KW-0812">Transmembrane</keyword>